<dbReference type="InterPro" id="IPR037272">
    <property type="entry name" value="SNS_sf"/>
</dbReference>
<evidence type="ECO:0000256" key="4">
    <source>
        <dbReference type="ARBA" id="ARBA00022989"/>
    </source>
</evidence>
<feature type="transmembrane region" description="Helical" evidence="7">
    <location>
        <begin position="432"/>
        <end position="454"/>
    </location>
</feature>
<dbReference type="GO" id="GO:0005886">
    <property type="term" value="C:plasma membrane"/>
    <property type="evidence" value="ECO:0007669"/>
    <property type="project" value="TreeGrafter"/>
</dbReference>
<keyword evidence="3 6" id="KW-0812">Transmembrane</keyword>
<feature type="transmembrane region" description="Helical" evidence="7">
    <location>
        <begin position="96"/>
        <end position="118"/>
    </location>
</feature>
<feature type="transmembrane region" description="Helical" evidence="7">
    <location>
        <begin position="288"/>
        <end position="309"/>
    </location>
</feature>
<keyword evidence="2 6" id="KW-0813">Transport</keyword>
<keyword evidence="6" id="KW-0769">Symport</keyword>
<dbReference type="CDD" id="cd10324">
    <property type="entry name" value="SLC6sbd"/>
    <property type="match status" value="1"/>
</dbReference>
<dbReference type="GO" id="GO:0035725">
    <property type="term" value="P:sodium ion transmembrane transport"/>
    <property type="evidence" value="ECO:0007669"/>
    <property type="project" value="TreeGrafter"/>
</dbReference>
<keyword evidence="9" id="KW-1185">Reference proteome</keyword>
<dbReference type="PROSITE" id="PS00610">
    <property type="entry name" value="NA_NEUROTRAN_SYMP_1"/>
    <property type="match status" value="1"/>
</dbReference>
<evidence type="ECO:0000313" key="8">
    <source>
        <dbReference type="EMBL" id="KRW98849.1"/>
    </source>
</evidence>
<dbReference type="NCBIfam" id="NF037979">
    <property type="entry name" value="Na_transp"/>
    <property type="match status" value="1"/>
</dbReference>
<evidence type="ECO:0000256" key="3">
    <source>
        <dbReference type="ARBA" id="ARBA00022692"/>
    </source>
</evidence>
<evidence type="ECO:0000256" key="1">
    <source>
        <dbReference type="ARBA" id="ARBA00004141"/>
    </source>
</evidence>
<feature type="transmembrane region" description="Helical" evidence="7">
    <location>
        <begin position="534"/>
        <end position="556"/>
    </location>
</feature>
<dbReference type="Proteomes" id="UP000054937">
    <property type="component" value="Unassembled WGS sequence"/>
</dbReference>
<name>A0A0V0Q9J4_PSEPJ</name>
<dbReference type="Pfam" id="PF00209">
    <property type="entry name" value="SNF"/>
    <property type="match status" value="1"/>
</dbReference>
<gene>
    <name evidence="8" type="ORF">PPERSA_04782</name>
</gene>
<keyword evidence="4 7" id="KW-1133">Transmembrane helix</keyword>
<dbReference type="OrthoDB" id="6581954at2759"/>
<dbReference type="AlphaFoldDB" id="A0A0V0Q9J4"/>
<dbReference type="SUPFAM" id="SSF161070">
    <property type="entry name" value="SNF-like"/>
    <property type="match status" value="1"/>
</dbReference>
<evidence type="ECO:0000313" key="9">
    <source>
        <dbReference type="Proteomes" id="UP000054937"/>
    </source>
</evidence>
<feature type="transmembrane region" description="Helical" evidence="7">
    <location>
        <begin position="139"/>
        <end position="167"/>
    </location>
</feature>
<dbReference type="EMBL" id="LDAU01000227">
    <property type="protein sequence ID" value="KRW98849.1"/>
    <property type="molecule type" value="Genomic_DNA"/>
</dbReference>
<protein>
    <recommendedName>
        <fullName evidence="6">Transporter</fullName>
    </recommendedName>
</protein>
<dbReference type="PROSITE" id="PS50267">
    <property type="entry name" value="NA_NEUROTRAN_SYMP_3"/>
    <property type="match status" value="1"/>
</dbReference>
<comment type="subcellular location">
    <subcellularLocation>
        <location evidence="1">Membrane</location>
        <topology evidence="1">Multi-pass membrane protein</topology>
    </subcellularLocation>
</comment>
<feature type="transmembrane region" description="Helical" evidence="7">
    <location>
        <begin position="366"/>
        <end position="392"/>
    </location>
</feature>
<dbReference type="GO" id="GO:0015293">
    <property type="term" value="F:symporter activity"/>
    <property type="evidence" value="ECO:0007669"/>
    <property type="project" value="UniProtKB-KW"/>
</dbReference>
<dbReference type="PANTHER" id="PTHR11616">
    <property type="entry name" value="SODIUM/CHLORIDE DEPENDENT TRANSPORTER"/>
    <property type="match status" value="1"/>
</dbReference>
<feature type="transmembrane region" description="Helical" evidence="7">
    <location>
        <begin position="460"/>
        <end position="480"/>
    </location>
</feature>
<evidence type="ECO:0000256" key="2">
    <source>
        <dbReference type="ARBA" id="ARBA00022448"/>
    </source>
</evidence>
<dbReference type="OMA" id="FNNINHR"/>
<dbReference type="PANTHER" id="PTHR11616:SF240">
    <property type="entry name" value="BLOATED TUBULES, ISOFORM B-RELATED"/>
    <property type="match status" value="1"/>
</dbReference>
<dbReference type="InterPro" id="IPR000175">
    <property type="entry name" value="Na/ntran_symport"/>
</dbReference>
<comment type="caution">
    <text evidence="8">The sequence shown here is derived from an EMBL/GenBank/DDBJ whole genome shotgun (WGS) entry which is preliminary data.</text>
</comment>
<proteinExistence type="inferred from homology"/>
<feature type="transmembrane region" description="Helical" evidence="7">
    <location>
        <begin position="241"/>
        <end position="260"/>
    </location>
</feature>
<keyword evidence="5 7" id="KW-0472">Membrane</keyword>
<sequence>MNNMEKFDRIEEEHYDDPEDFDEVSQRHLNHHNVSLMRPSVSSNESEILGNSHQKHERDRFNNYLEYVLTVLGFAAGFGSLWRFPYLVYKNGGGAFLIPYCILLVVIGIPAFYLETCLGQLYQKGPPKIFESFGKRFKGIGYMAILIAFNECTYYNLILGYSMYYLWKSFQFPLPWSVDQTSENEVPWNTSYFYDDVLKSTDSINELGGMVWPLFLCYCLSQLVVFLCIQKGVAVSGRIALFTATSPYILLFLLMIRGFFLDGAWDGIAFLLTPDLNKLTELTVWSDAAAQVIFQFSAGIGILVFFGSYRDKRQEVQKTSIQVPLLTCLCGFLSAFAVFSFMGYMAKQSNLTISELPLAGPDLTFIAYPAVITMMPFQNFWAVIFYLVMIFLGIDTQFGFIDGLAGTIEDDHLTHRGIKIGNRYFSSRVCRFFINVTVMLTGFLYCSQGGFYFLEFVDSYTTSVPSLLSIGFEVVFFTHYNDWVTLEKKIIRYIKTPTPKIYIIFLKYVIPVVTFGLAASALYNQILKIGDQSFLITLFGWVITSYPIGTAFYYYFKYKDIEEQEEIKNQLLKD</sequence>
<comment type="similarity">
    <text evidence="6">Belongs to the sodium:neurotransmitter symporter (SNF) (TC 2.A.22) family.</text>
</comment>
<reference evidence="8 9" key="1">
    <citation type="journal article" date="2015" name="Sci. Rep.">
        <title>Genome of the facultative scuticociliatosis pathogen Pseudocohnilembus persalinus provides insight into its virulence through horizontal gene transfer.</title>
        <authorList>
            <person name="Xiong J."/>
            <person name="Wang G."/>
            <person name="Cheng J."/>
            <person name="Tian M."/>
            <person name="Pan X."/>
            <person name="Warren A."/>
            <person name="Jiang C."/>
            <person name="Yuan D."/>
            <person name="Miao W."/>
        </authorList>
    </citation>
    <scope>NUCLEOTIDE SEQUENCE [LARGE SCALE GENOMIC DNA]</scope>
    <source>
        <strain evidence="8">36N120E</strain>
    </source>
</reference>
<feature type="transmembrane region" description="Helical" evidence="7">
    <location>
        <begin position="501"/>
        <end position="522"/>
    </location>
</feature>
<feature type="transmembrane region" description="Helical" evidence="7">
    <location>
        <begin position="321"/>
        <end position="346"/>
    </location>
</feature>
<organism evidence="8 9">
    <name type="scientific">Pseudocohnilembus persalinus</name>
    <name type="common">Ciliate</name>
    <dbReference type="NCBI Taxonomy" id="266149"/>
    <lineage>
        <taxon>Eukaryota</taxon>
        <taxon>Sar</taxon>
        <taxon>Alveolata</taxon>
        <taxon>Ciliophora</taxon>
        <taxon>Intramacronucleata</taxon>
        <taxon>Oligohymenophorea</taxon>
        <taxon>Scuticociliatia</taxon>
        <taxon>Philasterida</taxon>
        <taxon>Pseudocohnilembidae</taxon>
        <taxon>Pseudocohnilembus</taxon>
    </lineage>
</organism>
<evidence type="ECO:0000256" key="5">
    <source>
        <dbReference type="ARBA" id="ARBA00023136"/>
    </source>
</evidence>
<evidence type="ECO:0000256" key="6">
    <source>
        <dbReference type="RuleBase" id="RU003732"/>
    </source>
</evidence>
<feature type="transmembrane region" description="Helical" evidence="7">
    <location>
        <begin position="210"/>
        <end position="229"/>
    </location>
</feature>
<dbReference type="InParanoid" id="A0A0V0Q9J4"/>
<dbReference type="PRINTS" id="PR00176">
    <property type="entry name" value="NANEUSMPORT"/>
</dbReference>
<feature type="transmembrane region" description="Helical" evidence="7">
    <location>
        <begin position="64"/>
        <end position="84"/>
    </location>
</feature>
<evidence type="ECO:0000256" key="7">
    <source>
        <dbReference type="SAM" id="Phobius"/>
    </source>
</evidence>
<accession>A0A0V0Q9J4</accession>